<feature type="region of interest" description="Disordered" evidence="9">
    <location>
        <begin position="1110"/>
        <end position="1269"/>
    </location>
</feature>
<dbReference type="InterPro" id="IPR016024">
    <property type="entry name" value="ARM-type_fold"/>
</dbReference>
<sequence length="1657" mass="185377">MPHKLQKQLKELGSKLKSPPASKDALLKLLKLAANYLSELDQSPSASMLESLQPFFNGIAKPELLKHQDRDVKLLVATCICEITRITAPEAPYTDDVLREIFALIVGTFIGLSDASGPSFGRRVTILETLARYRSCVVMLDLECYDLIKEMFNIFFSVSRDDHPDNVQIAMETIMVVLIEESEDIPAEILLAILSNLGRDKKDTSSTARKLAMDVIKHSAGKLEPEVKQFLISSISGDGRSSDNHIDYHEVIYDIYHCAPQILHGVIPYLTGELLTDQVDVRLKAVNLVGDLFAVPGSLIPEEFQPIFSEFLKRLTDRVAEVRLAVLEHIRSCLLSNPSRPEASQILSALSERLLDFDENVRKQVVSVICDVACHDLRSVPVETSKLVAERLRDKSVLVKRYTMERLAEMHRLDCSEVSDGVNNELDWIPGKILRCYYDRDFRSDTIESILSISMFPSEFSTKNKVKHWVKVFVSFDKVEVKALEKMLEQKQRLQQEMQKYLSMRQTSQSEDSPEFQKKVLFCFKVMSRLFPEPSKAEELFQTLDQIKDTNIWRILTTLLEADASSHQACALRDELLKILGEKHRIYDFLSTLSVKLSYVLFDKEHVQELLSEASVQKAAGDTQRLRSCMNFLAILARYCPSLFSGTEKDLMSLLKDDSEIIKEGILHVLAKAGGTIKDQLAVSSSSVDLTLETLCLEGSRNQAKYAVQALAAITKDDGLMSLSVLYKRLVNMLEEKSHLPAVLQSLGCIAQTAMPVFETRETEIIEFIKTKILNCSSEVDDIDKTSWDDRSELCSLKIFAIKALVKSYLPVKDAHLRSRIDDLVEILKNLLLYGEISKEITSSMVDKAHLKLAAAKAILRLSRCWDQKIPVDVFCLSVSLSEVNFPQVKKLLLGKVHQYLKDRVLDGKYACAFITNMGGSRATESEEDKQNLRDIIQMYNQTKARQLATQSDMSLTIPYPECILPYLIHVLSHQSFPNIDECKDLEAYEQTYRQLYLFISLLIYGDEDGKPTNSEKENERITAISSILLSIKFSEDVVDAEKSKNSHAISDLGISIIKRLTQKGDAVSVSLPSMLYKPLAKTEDNPIDGTEKTWLADESSLAHFNSLKFETNEMDEPGNEEKKDSENDNEIPLGKIMKSLKSQGSKGKIVSKKSPPVKSKSAEKDIDVLKMVREINLDNHELPSNGHGPSPSINKKVDKSSDKRKRANGTDTTPIPVPKRPRSLASTVGKSSSSKSSAKLSARDLKGNLQVDDVDSDSGEKSLSEKDKADYLESDLLASCLKKKGGASKQKGKKATSQGSIGRSVEKADNHDLKMSADNDEADVDIVKSPMGSSKKRKRRSVAGLAKCTTKDVESQPADLVGRRIKVWWPLDKKFYEGAVKSYKKKTKQHEITYDDGDVEILFLDKERWELVDSGAKNSAKKTSMSNKAKLSEEYLKEKSSNTKKGNKSKISPSAVKGFRSPTKKTKKEQDKEEEEPKSESVESGVKEQSDESDIEPTKSSHSDVADIDGLNKDEVEKMEVDKDAEEEKKTENDAEVDSEEKQVTEDQGHTTEPDEEGKPADEVNEGTMTTSQHGPELEKEEEPHADDKDTKTSDPKQEACEENNSSTSPKLDHAEITPSSPAKPDDKASSSKVACAEDEDEPLSLWKGRAAKKLK</sequence>
<evidence type="ECO:0000256" key="9">
    <source>
        <dbReference type="SAM" id="MobiDB-lite"/>
    </source>
</evidence>
<keyword evidence="4" id="KW-0498">Mitosis</keyword>
<feature type="compositionally biased region" description="Low complexity" evidence="9">
    <location>
        <begin position="1142"/>
        <end position="1160"/>
    </location>
</feature>
<dbReference type="EnsemblPlants" id="Kaladp0068s0317.1.v1.1">
    <property type="protein sequence ID" value="Kaladp0068s0317.1.v1.1"/>
    <property type="gene ID" value="Kaladp0068s0317.v1.1"/>
</dbReference>
<feature type="region of interest" description="Disordered" evidence="9">
    <location>
        <begin position="1415"/>
        <end position="1657"/>
    </location>
</feature>
<keyword evidence="5" id="KW-0234">DNA repair</keyword>
<reference evidence="10" key="1">
    <citation type="submission" date="2021-01" db="UniProtKB">
        <authorList>
            <consortium name="EnsemblPlants"/>
        </authorList>
    </citation>
    <scope>IDENTIFICATION</scope>
</reference>
<keyword evidence="6" id="KW-0539">Nucleus</keyword>
<dbReference type="GO" id="GO:0007064">
    <property type="term" value="P:mitotic sister chromatid cohesion"/>
    <property type="evidence" value="ECO:0007669"/>
    <property type="project" value="InterPro"/>
</dbReference>
<dbReference type="SUPFAM" id="SSF63748">
    <property type="entry name" value="Tudor/PWWP/MBT"/>
    <property type="match status" value="1"/>
</dbReference>
<feature type="compositionally biased region" description="Low complexity" evidence="9">
    <location>
        <begin position="1224"/>
        <end position="1241"/>
    </location>
</feature>
<feature type="compositionally biased region" description="Basic and acidic residues" evidence="9">
    <location>
        <begin position="1431"/>
        <end position="1442"/>
    </location>
</feature>
<dbReference type="Gene3D" id="2.30.30.140">
    <property type="match status" value="1"/>
</dbReference>
<dbReference type="PANTHER" id="PTHR12663">
    <property type="entry name" value="ANDROGEN INDUCED INHIBITOR OF PROLIFERATION AS3 / PDS5-RELATED"/>
    <property type="match status" value="1"/>
</dbReference>
<dbReference type="CDD" id="cd20404">
    <property type="entry name" value="Tudor_Agenet_AtEML-like"/>
    <property type="match status" value="1"/>
</dbReference>
<dbReference type="GO" id="GO:0006281">
    <property type="term" value="P:DNA repair"/>
    <property type="evidence" value="ECO:0007669"/>
    <property type="project" value="UniProtKB-KW"/>
</dbReference>
<evidence type="ECO:0000256" key="6">
    <source>
        <dbReference type="ARBA" id="ARBA00023242"/>
    </source>
</evidence>
<evidence type="ECO:0000256" key="2">
    <source>
        <dbReference type="ARBA" id="ARBA00022618"/>
    </source>
</evidence>
<feature type="compositionally biased region" description="Basic and acidic residues" evidence="9">
    <location>
        <begin position="1259"/>
        <end position="1269"/>
    </location>
</feature>
<feature type="compositionally biased region" description="Basic residues" evidence="9">
    <location>
        <begin position="1283"/>
        <end position="1295"/>
    </location>
</feature>
<dbReference type="OMA" id="ECYQVRE"/>
<feature type="compositionally biased region" description="Basic and acidic residues" evidence="9">
    <location>
        <begin position="1161"/>
        <end position="1182"/>
    </location>
</feature>
<accession>A0A7N0UK45</accession>
<organism evidence="10 11">
    <name type="scientific">Kalanchoe fedtschenkoi</name>
    <name type="common">Lavender scallops</name>
    <name type="synonym">South American air plant</name>
    <dbReference type="NCBI Taxonomy" id="63787"/>
    <lineage>
        <taxon>Eukaryota</taxon>
        <taxon>Viridiplantae</taxon>
        <taxon>Streptophyta</taxon>
        <taxon>Embryophyta</taxon>
        <taxon>Tracheophyta</taxon>
        <taxon>Spermatophyta</taxon>
        <taxon>Magnoliopsida</taxon>
        <taxon>eudicotyledons</taxon>
        <taxon>Gunneridae</taxon>
        <taxon>Pentapetalae</taxon>
        <taxon>Saxifragales</taxon>
        <taxon>Crassulaceae</taxon>
        <taxon>Kalanchoe</taxon>
    </lineage>
</organism>
<dbReference type="Gramene" id="Kaladp0068s0317.1.v1.1">
    <property type="protein sequence ID" value="Kaladp0068s0317.1.v1.1"/>
    <property type="gene ID" value="Kaladp0068s0317.v1.1"/>
</dbReference>
<dbReference type="GO" id="GO:0005634">
    <property type="term" value="C:nucleus"/>
    <property type="evidence" value="ECO:0007669"/>
    <property type="project" value="UniProtKB-SubCell"/>
</dbReference>
<proteinExistence type="predicted"/>
<evidence type="ECO:0000256" key="7">
    <source>
        <dbReference type="ARBA" id="ARBA00023306"/>
    </source>
</evidence>
<keyword evidence="2" id="KW-0132">Cell division</keyword>
<feature type="compositionally biased region" description="Basic and acidic residues" evidence="9">
    <location>
        <begin position="1479"/>
        <end position="1534"/>
    </location>
</feature>
<keyword evidence="8" id="KW-0175">Coiled coil</keyword>
<evidence type="ECO:0000256" key="1">
    <source>
        <dbReference type="ARBA" id="ARBA00004123"/>
    </source>
</evidence>
<dbReference type="InterPro" id="IPR039776">
    <property type="entry name" value="Pds5"/>
</dbReference>
<dbReference type="CDD" id="cd19953">
    <property type="entry name" value="PDS5"/>
    <property type="match status" value="1"/>
</dbReference>
<feature type="coiled-coil region" evidence="8">
    <location>
        <begin position="481"/>
        <end position="511"/>
    </location>
</feature>
<dbReference type="SUPFAM" id="SSF48371">
    <property type="entry name" value="ARM repeat"/>
    <property type="match status" value="1"/>
</dbReference>
<feature type="compositionally biased region" description="Basic and acidic residues" evidence="9">
    <location>
        <begin position="1305"/>
        <end position="1318"/>
    </location>
</feature>
<name>A0A7N0UK45_KALFE</name>
<dbReference type="GO" id="GO:0000785">
    <property type="term" value="C:chromatin"/>
    <property type="evidence" value="ECO:0007669"/>
    <property type="project" value="TreeGrafter"/>
</dbReference>
<feature type="compositionally biased region" description="Basic and acidic residues" evidence="9">
    <location>
        <begin position="1577"/>
        <end position="1601"/>
    </location>
</feature>
<dbReference type="PANTHER" id="PTHR12663:SF0">
    <property type="entry name" value="PRECOCIOUS DISSOCIATION OF SISTERS 5, ISOFORM A"/>
    <property type="match status" value="1"/>
</dbReference>
<dbReference type="Proteomes" id="UP000594263">
    <property type="component" value="Unplaced"/>
</dbReference>
<evidence type="ECO:0000313" key="10">
    <source>
        <dbReference type="EnsemblPlants" id="Kaladp0068s0317.1.v1.1"/>
    </source>
</evidence>
<evidence type="ECO:0000256" key="4">
    <source>
        <dbReference type="ARBA" id="ARBA00022776"/>
    </source>
</evidence>
<evidence type="ECO:0000256" key="5">
    <source>
        <dbReference type="ARBA" id="ARBA00023204"/>
    </source>
</evidence>
<protein>
    <submittedName>
        <fullName evidence="10">Uncharacterized protein</fullName>
    </submittedName>
</protein>
<keyword evidence="7" id="KW-0131">Cell cycle</keyword>
<dbReference type="GO" id="GO:0035825">
    <property type="term" value="P:homologous recombination"/>
    <property type="evidence" value="ECO:0007669"/>
    <property type="project" value="UniProtKB-ARBA"/>
</dbReference>
<evidence type="ECO:0000256" key="8">
    <source>
        <dbReference type="SAM" id="Coils"/>
    </source>
</evidence>
<feature type="region of interest" description="Disordered" evidence="9">
    <location>
        <begin position="1283"/>
        <end position="1357"/>
    </location>
</feature>
<evidence type="ECO:0000256" key="3">
    <source>
        <dbReference type="ARBA" id="ARBA00022763"/>
    </source>
</evidence>
<dbReference type="Gene3D" id="1.25.10.10">
    <property type="entry name" value="Leucine-rich Repeat Variant"/>
    <property type="match status" value="1"/>
</dbReference>
<feature type="compositionally biased region" description="Basic and acidic residues" evidence="9">
    <location>
        <begin position="1541"/>
        <end position="1563"/>
    </location>
</feature>
<evidence type="ECO:0000313" key="11">
    <source>
        <dbReference type="Proteomes" id="UP000594263"/>
    </source>
</evidence>
<dbReference type="GO" id="GO:0051301">
    <property type="term" value="P:cell division"/>
    <property type="evidence" value="ECO:0007669"/>
    <property type="project" value="UniProtKB-KW"/>
</dbReference>
<dbReference type="Pfam" id="PF20168">
    <property type="entry name" value="PDS5"/>
    <property type="match status" value="1"/>
</dbReference>
<keyword evidence="3" id="KW-0227">DNA damage</keyword>
<comment type="subcellular location">
    <subcellularLocation>
        <location evidence="1">Nucleus</location>
    </subcellularLocation>
</comment>
<dbReference type="InterPro" id="IPR011989">
    <property type="entry name" value="ARM-like"/>
</dbReference>
<keyword evidence="11" id="KW-1185">Reference proteome</keyword>